<protein>
    <submittedName>
        <fullName evidence="1">Uncharacterized protein</fullName>
    </submittedName>
</protein>
<evidence type="ECO:0000313" key="2">
    <source>
        <dbReference type="Proteomes" id="UP001373714"/>
    </source>
</evidence>
<organism evidence="1 2">
    <name type="scientific">Orbilia blumenaviensis</name>
    <dbReference type="NCBI Taxonomy" id="1796055"/>
    <lineage>
        <taxon>Eukaryota</taxon>
        <taxon>Fungi</taxon>
        <taxon>Dikarya</taxon>
        <taxon>Ascomycota</taxon>
        <taxon>Pezizomycotina</taxon>
        <taxon>Orbiliomycetes</taxon>
        <taxon>Orbiliales</taxon>
        <taxon>Orbiliaceae</taxon>
        <taxon>Orbilia</taxon>
    </lineage>
</organism>
<dbReference type="AlphaFoldDB" id="A0AAV9U5W8"/>
<accession>A0AAV9U5W8</accession>
<sequence>MCWTIMIGTCGHPEPTPDLTTNPTPCTCNRYTTAWLSTKCSPCIIFITQSAITQNEFIDLQYLNRNITYFLQATNAFGRRCEEIPGDIEEWVNLPNVTGFTVNEHGNLFERGRFTVSRQDLERSGSPVFDQENVENNVQRLSNIAEGDEEGGRSLEG</sequence>
<keyword evidence="2" id="KW-1185">Reference proteome</keyword>
<evidence type="ECO:0000313" key="1">
    <source>
        <dbReference type="EMBL" id="KAK6334424.1"/>
    </source>
</evidence>
<dbReference type="Proteomes" id="UP001373714">
    <property type="component" value="Unassembled WGS sequence"/>
</dbReference>
<comment type="caution">
    <text evidence="1">The sequence shown here is derived from an EMBL/GenBank/DDBJ whole genome shotgun (WGS) entry which is preliminary data.</text>
</comment>
<name>A0AAV9U5W8_9PEZI</name>
<reference evidence="1 2" key="1">
    <citation type="submission" date="2019-10" db="EMBL/GenBank/DDBJ databases">
        <authorList>
            <person name="Palmer J.M."/>
        </authorList>
    </citation>
    <scope>NUCLEOTIDE SEQUENCE [LARGE SCALE GENOMIC DNA]</scope>
    <source>
        <strain evidence="1 2">TWF730</strain>
    </source>
</reference>
<gene>
    <name evidence="1" type="ORF">TWF730_003638</name>
</gene>
<proteinExistence type="predicted"/>
<dbReference type="EMBL" id="JAVHNS010000015">
    <property type="protein sequence ID" value="KAK6334424.1"/>
    <property type="molecule type" value="Genomic_DNA"/>
</dbReference>